<protein>
    <submittedName>
        <fullName evidence="1">Uncharacterized protein</fullName>
    </submittedName>
</protein>
<accession>A0ACB0Y1Z3</accession>
<keyword evidence="2" id="KW-1185">Reference proteome</keyword>
<evidence type="ECO:0000313" key="2">
    <source>
        <dbReference type="Proteomes" id="UP001497535"/>
    </source>
</evidence>
<name>A0ACB0Y1Z3_MELEN</name>
<comment type="caution">
    <text evidence="1">The sequence shown here is derived from an EMBL/GenBank/DDBJ whole genome shotgun (WGS) entry which is preliminary data.</text>
</comment>
<organism evidence="1 2">
    <name type="scientific">Meloidogyne enterolobii</name>
    <name type="common">Root-knot nematode worm</name>
    <name type="synonym">Meloidogyne mayaguensis</name>
    <dbReference type="NCBI Taxonomy" id="390850"/>
    <lineage>
        <taxon>Eukaryota</taxon>
        <taxon>Metazoa</taxon>
        <taxon>Ecdysozoa</taxon>
        <taxon>Nematoda</taxon>
        <taxon>Chromadorea</taxon>
        <taxon>Rhabditida</taxon>
        <taxon>Tylenchina</taxon>
        <taxon>Tylenchomorpha</taxon>
        <taxon>Tylenchoidea</taxon>
        <taxon>Meloidogynidae</taxon>
        <taxon>Meloidogyninae</taxon>
        <taxon>Meloidogyne</taxon>
    </lineage>
</organism>
<sequence>MSASLAEARAENGGSEKVSTEDNKSESTLEAQTNGSIEGSVESSLLVKTSKESNTLEQPEQNLNSEDKLKSAEDIIPSQKPIDNNLSNKESTEAKNDQEPQPSNTLEQTEEPAPATTESETKTELAGEKSKNDEEAKETKNNKEEMKEDGEKKNIEEQPKNADEKTEVEEKMEVDVKKEEEEKKEKEENSEAGKGAAKQGLPKWMVQSANAPPSPSPELSEKTSEKQDETAAPIKRRGRGRRSMAEKAAEAKQQINEGEEGQSEEALSPRPRRSTRSRVDYANPDPMTVVAEADDEEPGGGAKRITRNAPGRKPIVGRGRKRKVSVSEDEDAGHEYEDEDDEDYGSKKRVANKKRSSVGSAIGTPASGGIRKRGRGRPAAGTGKSSGKAPAKGRAPRGGGFAIKRLSRHDKDSDDEHSEVVYDDRESDKDPTTEEDSADEKQQQTKSVAPVMDSKVATPVKAQTKKRGRPAGARQQKQGVSDGKRRDDDSNDDG</sequence>
<dbReference type="Proteomes" id="UP001497535">
    <property type="component" value="Unassembled WGS sequence"/>
</dbReference>
<gene>
    <name evidence="1" type="ORF">MENTE1834_LOCUS6420</name>
</gene>
<proteinExistence type="predicted"/>
<reference evidence="1" key="1">
    <citation type="submission" date="2023-11" db="EMBL/GenBank/DDBJ databases">
        <authorList>
            <person name="Poullet M."/>
        </authorList>
    </citation>
    <scope>NUCLEOTIDE SEQUENCE</scope>
    <source>
        <strain evidence="1">E1834</strain>
    </source>
</reference>
<dbReference type="EMBL" id="CAVMJV010000004">
    <property type="protein sequence ID" value="CAK5027530.1"/>
    <property type="molecule type" value="Genomic_DNA"/>
</dbReference>
<evidence type="ECO:0000313" key="1">
    <source>
        <dbReference type="EMBL" id="CAK5027530.1"/>
    </source>
</evidence>